<organism evidence="10 11">
    <name type="scientific">Blyttiomyces helicus</name>
    <dbReference type="NCBI Taxonomy" id="388810"/>
    <lineage>
        <taxon>Eukaryota</taxon>
        <taxon>Fungi</taxon>
        <taxon>Fungi incertae sedis</taxon>
        <taxon>Chytridiomycota</taxon>
        <taxon>Chytridiomycota incertae sedis</taxon>
        <taxon>Chytridiomycetes</taxon>
        <taxon>Chytridiomycetes incertae sedis</taxon>
        <taxon>Blyttiomyces</taxon>
    </lineage>
</organism>
<keyword evidence="11" id="KW-1185">Reference proteome</keyword>
<keyword evidence="3 8" id="KW-0812">Transmembrane</keyword>
<dbReference type="PIRSF" id="PIRSF015921">
    <property type="entry name" value="FA_sphinglp_des"/>
    <property type="match status" value="1"/>
</dbReference>
<evidence type="ECO:0000256" key="7">
    <source>
        <dbReference type="ARBA" id="ARBA00023136"/>
    </source>
</evidence>
<evidence type="ECO:0000256" key="8">
    <source>
        <dbReference type="SAM" id="Phobius"/>
    </source>
</evidence>
<dbReference type="InterPro" id="IPR001199">
    <property type="entry name" value="Cyt_B5-like_heme/steroid-bd"/>
</dbReference>
<dbReference type="PANTHER" id="PTHR19353:SF88">
    <property type="entry name" value="DELTA(5) FATTY ACID DESATURASE FAT-4"/>
    <property type="match status" value="1"/>
</dbReference>
<proteinExistence type="inferred from homology"/>
<evidence type="ECO:0000313" key="10">
    <source>
        <dbReference type="EMBL" id="RKO87963.1"/>
    </source>
</evidence>
<protein>
    <submittedName>
        <fullName evidence="10">Fatty acid desaturase-domain-containing protein</fullName>
    </submittedName>
</protein>
<sequence>MCKPVSKASECARTFTWAEVEKSAHSSKGNVTAGPLYVVINKKVYDLGGDFFRWHPGGAVAASQLGQDATGAFDVFHSPATHETLANFYAGDLAASEVPKPNAFAGDVQKLRDTIDSLNLYESSKLWYATKIAQTIAIAVASVAVLAWKGDSVLGVAVSGLMMATFWQQSGWLAHDLCHHQVFQNRFYNDAVAYFMGNVAQGFSIAWWKHKHSTHHAVPNVHETDPDIDTLPFLAWSEHALDGFSDLSDATLAKFMVKYQPIIFFPLLSLARMAWAFQSLMWNAPGSNQAQEFPTRSKVESVTLGIHYLWVLGAAFGLASPMYGLLWLLISQCGCGFLLAVVFAVNHNGMPVYSRTDSAAMNYYELAIVTARNVEPTAFNNWFTGGLNFQIEHHMFPTIPRHNLHRVAPLVESLCKKHAVPYHRTSLSRGVVEVVDRLSAIAKASVKTRRA</sequence>
<dbReference type="PANTHER" id="PTHR19353">
    <property type="entry name" value="FATTY ACID DESATURASE 2"/>
    <property type="match status" value="1"/>
</dbReference>
<dbReference type="GO" id="GO:0016020">
    <property type="term" value="C:membrane"/>
    <property type="evidence" value="ECO:0007669"/>
    <property type="project" value="UniProtKB-SubCell"/>
</dbReference>
<name>A0A4P9W913_9FUNG</name>
<dbReference type="EMBL" id="KZ997037">
    <property type="protein sequence ID" value="RKO87963.1"/>
    <property type="molecule type" value="Genomic_DNA"/>
</dbReference>
<evidence type="ECO:0000256" key="6">
    <source>
        <dbReference type="ARBA" id="ARBA00023098"/>
    </source>
</evidence>
<dbReference type="CDD" id="cd03506">
    <property type="entry name" value="Delta6-FADS-like"/>
    <property type="match status" value="1"/>
</dbReference>
<comment type="similarity">
    <text evidence="2">Belongs to the fatty acid desaturase type 1 family.</text>
</comment>
<dbReference type="GO" id="GO:0016717">
    <property type="term" value="F:oxidoreductase activity, acting on paired donors, with oxidation of a pair of donors resulting in the reduction of molecular oxygen to two molecules of water"/>
    <property type="evidence" value="ECO:0007669"/>
    <property type="project" value="TreeGrafter"/>
</dbReference>
<keyword evidence="5" id="KW-0560">Oxidoreductase</keyword>
<evidence type="ECO:0000256" key="5">
    <source>
        <dbReference type="ARBA" id="ARBA00023002"/>
    </source>
</evidence>
<dbReference type="SMART" id="SM01117">
    <property type="entry name" value="Cyt-b5"/>
    <property type="match status" value="1"/>
</dbReference>
<feature type="transmembrane region" description="Helical" evidence="8">
    <location>
        <begin position="325"/>
        <end position="345"/>
    </location>
</feature>
<comment type="subcellular location">
    <subcellularLocation>
        <location evidence="1">Membrane</location>
        <topology evidence="1">Multi-pass membrane protein</topology>
    </subcellularLocation>
</comment>
<dbReference type="OrthoDB" id="260091at2759"/>
<reference evidence="11" key="1">
    <citation type="journal article" date="2018" name="Nat. Microbiol.">
        <title>Leveraging single-cell genomics to expand the fungal tree of life.</title>
        <authorList>
            <person name="Ahrendt S.R."/>
            <person name="Quandt C.A."/>
            <person name="Ciobanu D."/>
            <person name="Clum A."/>
            <person name="Salamov A."/>
            <person name="Andreopoulos B."/>
            <person name="Cheng J.F."/>
            <person name="Woyke T."/>
            <person name="Pelin A."/>
            <person name="Henrissat B."/>
            <person name="Reynolds N.K."/>
            <person name="Benny G.L."/>
            <person name="Smith M.E."/>
            <person name="James T.Y."/>
            <person name="Grigoriev I.V."/>
        </authorList>
    </citation>
    <scope>NUCLEOTIDE SEQUENCE [LARGE SCALE GENOMIC DNA]</scope>
</reference>
<evidence type="ECO:0000256" key="3">
    <source>
        <dbReference type="ARBA" id="ARBA00022692"/>
    </source>
</evidence>
<evidence type="ECO:0000259" key="9">
    <source>
        <dbReference type="PROSITE" id="PS50255"/>
    </source>
</evidence>
<dbReference type="Pfam" id="PF00487">
    <property type="entry name" value="FA_desaturase"/>
    <property type="match status" value="1"/>
</dbReference>
<keyword evidence="4 8" id="KW-1133">Transmembrane helix</keyword>
<evidence type="ECO:0000256" key="2">
    <source>
        <dbReference type="ARBA" id="ARBA00009295"/>
    </source>
</evidence>
<keyword evidence="7 8" id="KW-0472">Membrane</keyword>
<dbReference type="SUPFAM" id="SSF55856">
    <property type="entry name" value="Cytochrome b5-like heme/steroid binding domain"/>
    <property type="match status" value="1"/>
</dbReference>
<keyword evidence="6" id="KW-0443">Lipid metabolism</keyword>
<feature type="domain" description="Cytochrome b5 heme-binding" evidence="9">
    <location>
        <begin position="12"/>
        <end position="94"/>
    </location>
</feature>
<evidence type="ECO:0000256" key="4">
    <source>
        <dbReference type="ARBA" id="ARBA00022989"/>
    </source>
</evidence>
<dbReference type="InterPro" id="IPR012171">
    <property type="entry name" value="Fatty_acid_desaturase"/>
</dbReference>
<dbReference type="AlphaFoldDB" id="A0A4P9W913"/>
<dbReference type="Proteomes" id="UP000269721">
    <property type="component" value="Unassembled WGS sequence"/>
</dbReference>
<dbReference type="InterPro" id="IPR005804">
    <property type="entry name" value="FA_desaturase_dom"/>
</dbReference>
<accession>A0A4P9W913</accession>
<dbReference type="Gene3D" id="3.10.120.10">
    <property type="entry name" value="Cytochrome b5-like heme/steroid binding domain"/>
    <property type="match status" value="1"/>
</dbReference>
<dbReference type="GO" id="GO:0006629">
    <property type="term" value="P:lipid metabolic process"/>
    <property type="evidence" value="ECO:0007669"/>
    <property type="project" value="UniProtKB-KW"/>
</dbReference>
<dbReference type="Pfam" id="PF00173">
    <property type="entry name" value="Cyt-b5"/>
    <property type="match status" value="1"/>
</dbReference>
<gene>
    <name evidence="10" type="ORF">BDK51DRAFT_35983</name>
</gene>
<evidence type="ECO:0000256" key="1">
    <source>
        <dbReference type="ARBA" id="ARBA00004141"/>
    </source>
</evidence>
<dbReference type="PROSITE" id="PS50255">
    <property type="entry name" value="CYTOCHROME_B5_2"/>
    <property type="match status" value="1"/>
</dbReference>
<dbReference type="InterPro" id="IPR036400">
    <property type="entry name" value="Cyt_B5-like_heme/steroid_sf"/>
</dbReference>
<evidence type="ECO:0000313" key="11">
    <source>
        <dbReference type="Proteomes" id="UP000269721"/>
    </source>
</evidence>